<feature type="transmembrane region" description="Helical" evidence="1">
    <location>
        <begin position="33"/>
        <end position="54"/>
    </location>
</feature>
<feature type="domain" description="Mce/MlaD" evidence="2">
    <location>
        <begin position="60"/>
        <end position="132"/>
    </location>
</feature>
<dbReference type="Pfam" id="PF02470">
    <property type="entry name" value="MlaD"/>
    <property type="match status" value="1"/>
</dbReference>
<dbReference type="GO" id="GO:0005576">
    <property type="term" value="C:extracellular region"/>
    <property type="evidence" value="ECO:0007669"/>
    <property type="project" value="TreeGrafter"/>
</dbReference>
<sequence>MQSLKLKARRLFQFSASRPIPTDREAATSQLRLGIVGTVVVVLALIATGVLYVLPLGRATYTAELAEAGSVKIGDDVRIAGIPVGTVKSIDLHTNSVTMTFTVKDDVFIGDQTTLDIRMLTIVGGHYVAVFPAGTTPLGDTVIPPDRVRLPYNLAKAFQDAAQPIREIDGKTLRQNFAALQTSLDGTPDGLRRAGTAIESLVDILVKQNDDVSRSLAIADEYLTAINGSKSLLGELIHRISLLETIVIDKQAEIQEALRVTDQALSRLAVLGPHWETTLKPMAQKLADAVPELQRLGGKLGGAVESVRNLLGRLQPLATPNGVVLDQSSATITAPALCIPVPGKAC</sequence>
<keyword evidence="1" id="KW-1133">Transmembrane helix</keyword>
<dbReference type="EMBL" id="VCQU01000015">
    <property type="protein sequence ID" value="NMN99181.1"/>
    <property type="molecule type" value="Genomic_DNA"/>
</dbReference>
<protein>
    <submittedName>
        <fullName evidence="3">MCE family protein</fullName>
    </submittedName>
</protein>
<dbReference type="InterPro" id="IPR003399">
    <property type="entry name" value="Mce/MlaD"/>
</dbReference>
<reference evidence="3 4" key="2">
    <citation type="submission" date="2020-06" db="EMBL/GenBank/DDBJ databases">
        <title>Antribacter stalactiti gen. nov., sp. nov., a new member of the family Nacardiaceae isolated from a cave.</title>
        <authorList>
            <person name="Kim I.S."/>
        </authorList>
    </citation>
    <scope>NUCLEOTIDE SEQUENCE [LARGE SCALE GENOMIC DNA]</scope>
    <source>
        <strain evidence="3 4">YC2-7</strain>
    </source>
</reference>
<dbReference type="Proteomes" id="UP000535543">
    <property type="component" value="Unassembled WGS sequence"/>
</dbReference>
<dbReference type="PANTHER" id="PTHR33371">
    <property type="entry name" value="INTERMEMBRANE PHOSPHOLIPID TRANSPORT SYSTEM BINDING PROTEIN MLAD-RELATED"/>
    <property type="match status" value="1"/>
</dbReference>
<dbReference type="PANTHER" id="PTHR33371:SF18">
    <property type="entry name" value="MCE-FAMILY PROTEIN MCE3C"/>
    <property type="match status" value="1"/>
</dbReference>
<comment type="caution">
    <text evidence="3">The sequence shown here is derived from an EMBL/GenBank/DDBJ whole genome shotgun (WGS) entry which is preliminary data.</text>
</comment>
<evidence type="ECO:0000256" key="1">
    <source>
        <dbReference type="SAM" id="Phobius"/>
    </source>
</evidence>
<keyword evidence="4" id="KW-1185">Reference proteome</keyword>
<accession>A0A848KLU6</accession>
<reference evidence="3 4" key="1">
    <citation type="submission" date="2019-05" db="EMBL/GenBank/DDBJ databases">
        <authorList>
            <person name="Lee S.D."/>
        </authorList>
    </citation>
    <scope>NUCLEOTIDE SEQUENCE [LARGE SCALE GENOMIC DNA]</scope>
    <source>
        <strain evidence="3 4">YC2-7</strain>
    </source>
</reference>
<proteinExistence type="predicted"/>
<keyword evidence="1" id="KW-0472">Membrane</keyword>
<name>A0A848KLU6_9NOCA</name>
<organism evidence="3 4">
    <name type="scientific">Antrihabitans stalactiti</name>
    <dbReference type="NCBI Taxonomy" id="2584121"/>
    <lineage>
        <taxon>Bacteria</taxon>
        <taxon>Bacillati</taxon>
        <taxon>Actinomycetota</taxon>
        <taxon>Actinomycetes</taxon>
        <taxon>Mycobacteriales</taxon>
        <taxon>Nocardiaceae</taxon>
        <taxon>Antrihabitans</taxon>
    </lineage>
</organism>
<dbReference type="RefSeq" id="WP_169594224.1">
    <property type="nucleotide sequence ID" value="NZ_VCQU01000015.1"/>
</dbReference>
<dbReference type="AlphaFoldDB" id="A0A848KLU6"/>
<keyword evidence="1" id="KW-0812">Transmembrane</keyword>
<gene>
    <name evidence="3" type="ORF">FGL95_29580</name>
</gene>
<evidence type="ECO:0000259" key="2">
    <source>
        <dbReference type="Pfam" id="PF02470"/>
    </source>
</evidence>
<evidence type="ECO:0000313" key="4">
    <source>
        <dbReference type="Proteomes" id="UP000535543"/>
    </source>
</evidence>
<evidence type="ECO:0000313" key="3">
    <source>
        <dbReference type="EMBL" id="NMN99181.1"/>
    </source>
</evidence>
<dbReference type="InterPro" id="IPR052336">
    <property type="entry name" value="MlaD_Phospholipid_Transporter"/>
</dbReference>